<name>A0ABP4DYM9_9ACTN</name>
<dbReference type="CDD" id="cd04301">
    <property type="entry name" value="NAT_SF"/>
    <property type="match status" value="1"/>
</dbReference>
<gene>
    <name evidence="3" type="ORF">GCM10009663_23240</name>
</gene>
<dbReference type="EMBL" id="BAAALD010000016">
    <property type="protein sequence ID" value="GAA1080057.1"/>
    <property type="molecule type" value="Genomic_DNA"/>
</dbReference>
<proteinExistence type="predicted"/>
<feature type="domain" description="N-acetyltransferase" evidence="2">
    <location>
        <begin position="26"/>
        <end position="187"/>
    </location>
</feature>
<dbReference type="PANTHER" id="PTHR43138:SF1">
    <property type="entry name" value="N-ACETYLTRANSFERASE ACA1"/>
    <property type="match status" value="1"/>
</dbReference>
<dbReference type="PROSITE" id="PS51186">
    <property type="entry name" value="GNAT"/>
    <property type="match status" value="1"/>
</dbReference>
<accession>A0ABP4DYM9</accession>
<keyword evidence="4" id="KW-1185">Reference proteome</keyword>
<dbReference type="Proteomes" id="UP001499987">
    <property type="component" value="Unassembled WGS sequence"/>
</dbReference>
<dbReference type="InterPro" id="IPR016181">
    <property type="entry name" value="Acyl_CoA_acyltransferase"/>
</dbReference>
<dbReference type="PANTHER" id="PTHR43138">
    <property type="entry name" value="ACETYLTRANSFERASE, GNAT FAMILY"/>
    <property type="match status" value="1"/>
</dbReference>
<dbReference type="Gene3D" id="3.40.630.30">
    <property type="match status" value="1"/>
</dbReference>
<dbReference type="SUPFAM" id="SSF55729">
    <property type="entry name" value="Acyl-CoA N-acyltransferases (Nat)"/>
    <property type="match status" value="1"/>
</dbReference>
<comment type="caution">
    <text evidence="3">The sequence shown here is derived from an EMBL/GenBank/DDBJ whole genome shotgun (WGS) entry which is preliminary data.</text>
</comment>
<evidence type="ECO:0000259" key="2">
    <source>
        <dbReference type="PROSITE" id="PS51186"/>
    </source>
</evidence>
<dbReference type="Pfam" id="PF00583">
    <property type="entry name" value="Acetyltransf_1"/>
    <property type="match status" value="1"/>
</dbReference>
<feature type="region of interest" description="Disordered" evidence="1">
    <location>
        <begin position="1"/>
        <end position="23"/>
    </location>
</feature>
<organism evidence="3 4">
    <name type="scientific">Kitasatospora arboriphila</name>
    <dbReference type="NCBI Taxonomy" id="258052"/>
    <lineage>
        <taxon>Bacteria</taxon>
        <taxon>Bacillati</taxon>
        <taxon>Actinomycetota</taxon>
        <taxon>Actinomycetes</taxon>
        <taxon>Kitasatosporales</taxon>
        <taxon>Streptomycetaceae</taxon>
        <taxon>Kitasatospora</taxon>
    </lineage>
</organism>
<evidence type="ECO:0000256" key="1">
    <source>
        <dbReference type="SAM" id="MobiDB-lite"/>
    </source>
</evidence>
<protein>
    <submittedName>
        <fullName evidence="3">GNAT family N-acetyltransferase</fullName>
    </submittedName>
</protein>
<reference evidence="4" key="1">
    <citation type="journal article" date="2019" name="Int. J. Syst. Evol. Microbiol.">
        <title>The Global Catalogue of Microorganisms (GCM) 10K type strain sequencing project: providing services to taxonomists for standard genome sequencing and annotation.</title>
        <authorList>
            <consortium name="The Broad Institute Genomics Platform"/>
            <consortium name="The Broad Institute Genome Sequencing Center for Infectious Disease"/>
            <person name="Wu L."/>
            <person name="Ma J."/>
        </authorList>
    </citation>
    <scope>NUCLEOTIDE SEQUENCE [LARGE SCALE GENOMIC DNA]</scope>
    <source>
        <strain evidence="4">JCM 13002</strain>
    </source>
</reference>
<evidence type="ECO:0000313" key="4">
    <source>
        <dbReference type="Proteomes" id="UP001499987"/>
    </source>
</evidence>
<evidence type="ECO:0000313" key="3">
    <source>
        <dbReference type="EMBL" id="GAA1080057.1"/>
    </source>
</evidence>
<dbReference type="InterPro" id="IPR000182">
    <property type="entry name" value="GNAT_dom"/>
</dbReference>
<sequence length="187" mass="20101">MTEYGTTTTTTTAQTAHDAPATPAGMTIRAATPADWPAIWPFLRDIVAAGDTYTWPRDISEADARDMWLKQPPGRTVVAVDADGTVLGTAETHPNQGGPGSHIANAGFMVDPRHARRGVGRALGEHVIAQAHADGYRAIQYNAVVATNHRAVALWKSLGFETVGTVPEGFLHAELGYVDLLVMYRRL</sequence>
<dbReference type="InterPro" id="IPR052742">
    <property type="entry name" value="Mito_N-acetyltransferase"/>
</dbReference>